<dbReference type="Ensembl" id="ENSSHAT00000047831.1">
    <property type="protein sequence ID" value="ENSSHAP00000024701.1"/>
    <property type="gene ID" value="ENSSHAG00000021251.1"/>
</dbReference>
<evidence type="ECO:0000256" key="1">
    <source>
        <dbReference type="ARBA" id="ARBA00022723"/>
    </source>
</evidence>
<feature type="domain" description="THAP-type" evidence="7">
    <location>
        <begin position="17"/>
        <end position="108"/>
    </location>
</feature>
<dbReference type="GeneTree" id="ENSGT00730000111394"/>
<dbReference type="Proteomes" id="UP000007648">
    <property type="component" value="Unassembled WGS sequence"/>
</dbReference>
<evidence type="ECO:0000256" key="3">
    <source>
        <dbReference type="ARBA" id="ARBA00022833"/>
    </source>
</evidence>
<proteinExistence type="predicted"/>
<dbReference type="PROSITE" id="PS50950">
    <property type="entry name" value="ZF_THAP"/>
    <property type="match status" value="1"/>
</dbReference>
<protein>
    <submittedName>
        <fullName evidence="8">THAP domain containing 7</fullName>
    </submittedName>
</protein>
<evidence type="ECO:0000256" key="5">
    <source>
        <dbReference type="PROSITE-ProRule" id="PRU00309"/>
    </source>
</evidence>
<evidence type="ECO:0000256" key="4">
    <source>
        <dbReference type="ARBA" id="ARBA00023125"/>
    </source>
</evidence>
<dbReference type="PANTHER" id="PTHR47502:SF1">
    <property type="entry name" value="THAP DOMAIN-CONTAINING PROTEIN 7"/>
    <property type="match status" value="1"/>
</dbReference>
<keyword evidence="2 5" id="KW-0863">Zinc-finger</keyword>
<reference evidence="8" key="2">
    <citation type="submission" date="2025-08" db="UniProtKB">
        <authorList>
            <consortium name="Ensembl"/>
        </authorList>
    </citation>
    <scope>IDENTIFICATION</scope>
</reference>
<dbReference type="InterPro" id="IPR006612">
    <property type="entry name" value="THAP_Znf"/>
</dbReference>
<dbReference type="GO" id="GO:0003677">
    <property type="term" value="F:DNA binding"/>
    <property type="evidence" value="ECO:0007669"/>
    <property type="project" value="UniProtKB-UniRule"/>
</dbReference>
<accession>A0A7N4UXX8</accession>
<keyword evidence="4 5" id="KW-0238">DNA-binding</keyword>
<feature type="region of interest" description="Disordered" evidence="6">
    <location>
        <begin position="301"/>
        <end position="326"/>
    </location>
</feature>
<feature type="compositionally biased region" description="Low complexity" evidence="6">
    <location>
        <begin position="226"/>
        <end position="236"/>
    </location>
</feature>
<evidence type="ECO:0000313" key="9">
    <source>
        <dbReference type="Proteomes" id="UP000007648"/>
    </source>
</evidence>
<feature type="region of interest" description="Disordered" evidence="6">
    <location>
        <begin position="119"/>
        <end position="238"/>
    </location>
</feature>
<dbReference type="Pfam" id="PF05485">
    <property type="entry name" value="THAP"/>
    <property type="match status" value="1"/>
</dbReference>
<dbReference type="InterPro" id="IPR026519">
    <property type="entry name" value="THAP7"/>
</dbReference>
<keyword evidence="1" id="KW-0479">Metal-binding</keyword>
<dbReference type="SUPFAM" id="SSF57716">
    <property type="entry name" value="Glucocorticoid receptor-like (DNA-binding domain)"/>
    <property type="match status" value="1"/>
</dbReference>
<evidence type="ECO:0000259" key="7">
    <source>
        <dbReference type="PROSITE" id="PS50950"/>
    </source>
</evidence>
<dbReference type="SMART" id="SM00692">
    <property type="entry name" value="DM3"/>
    <property type="match status" value="1"/>
</dbReference>
<keyword evidence="3" id="KW-0862">Zinc</keyword>
<evidence type="ECO:0000313" key="8">
    <source>
        <dbReference type="Ensembl" id="ENSSHAP00000024701.1"/>
    </source>
</evidence>
<dbReference type="SMART" id="SM00980">
    <property type="entry name" value="THAP"/>
    <property type="match status" value="1"/>
</dbReference>
<name>A0A7N4UXX8_SARHA</name>
<sequence>APSHSPAPPPTFRTWKLVRREEGGIAEPQEALSQAAGLAKSRLPKKDNPRRGLWLANCRRLDPSGQGLWDPASEYIYFCSKHFEENCFELVGFSGYHRLKEGAVPTIFESFSKLRRTSKAKAHGYHPSSPDLAQLRRRRRRCSTGRAPPPPANGPTPADIPCFPGDELPTPEGPAAPGSLPALPPSPAPSGLVSPFSDLLEPLEPHGEEASCGTPPSPEREPSPSPSEARPVSPSAYMLRLPPPAGAYIQNEHSYQVGSALLWKRRAEAALDALDKAQRQLQACKRREQRLRLRIARLQQERAREKRSQADARQALKEHLQGLELQ</sequence>
<dbReference type="GO" id="GO:0006355">
    <property type="term" value="P:regulation of DNA-templated transcription"/>
    <property type="evidence" value="ECO:0007669"/>
    <property type="project" value="TreeGrafter"/>
</dbReference>
<dbReference type="AlphaFoldDB" id="A0A7N4UXX8"/>
<reference evidence="8" key="3">
    <citation type="submission" date="2025-09" db="UniProtKB">
        <authorList>
            <consortium name="Ensembl"/>
        </authorList>
    </citation>
    <scope>IDENTIFICATION</scope>
</reference>
<organism evidence="8 9">
    <name type="scientific">Sarcophilus harrisii</name>
    <name type="common">Tasmanian devil</name>
    <name type="synonym">Sarcophilus laniarius</name>
    <dbReference type="NCBI Taxonomy" id="9305"/>
    <lineage>
        <taxon>Eukaryota</taxon>
        <taxon>Metazoa</taxon>
        <taxon>Chordata</taxon>
        <taxon>Craniata</taxon>
        <taxon>Vertebrata</taxon>
        <taxon>Euteleostomi</taxon>
        <taxon>Mammalia</taxon>
        <taxon>Metatheria</taxon>
        <taxon>Dasyuromorphia</taxon>
        <taxon>Dasyuridae</taxon>
        <taxon>Sarcophilus</taxon>
    </lineage>
</organism>
<reference evidence="8 9" key="1">
    <citation type="journal article" date="2011" name="Proc. Natl. Acad. Sci. U.S.A.">
        <title>Genetic diversity and population structure of the endangered marsupial Sarcophilus harrisii (Tasmanian devil).</title>
        <authorList>
            <person name="Miller W."/>
            <person name="Hayes V.M."/>
            <person name="Ratan A."/>
            <person name="Petersen D.C."/>
            <person name="Wittekindt N.E."/>
            <person name="Miller J."/>
            <person name="Walenz B."/>
            <person name="Knight J."/>
            <person name="Qi J."/>
            <person name="Zhao F."/>
            <person name="Wang Q."/>
            <person name="Bedoya-Reina O.C."/>
            <person name="Katiyar N."/>
            <person name="Tomsho L.P."/>
            <person name="Kasson L.M."/>
            <person name="Hardie R.A."/>
            <person name="Woodbridge P."/>
            <person name="Tindall E.A."/>
            <person name="Bertelsen M.F."/>
            <person name="Dixon D."/>
            <person name="Pyecroft S."/>
            <person name="Helgen K.M."/>
            <person name="Lesk A.M."/>
            <person name="Pringle T.H."/>
            <person name="Patterson N."/>
            <person name="Zhang Y."/>
            <person name="Kreiss A."/>
            <person name="Woods G.M."/>
            <person name="Jones M.E."/>
            <person name="Schuster S.C."/>
        </authorList>
    </citation>
    <scope>NUCLEOTIDE SEQUENCE [LARGE SCALE GENOMIC DNA]</scope>
</reference>
<dbReference type="PANTHER" id="PTHR47502">
    <property type="entry name" value="THAP DOMAIN-CONTAINING PROTEIN 7"/>
    <property type="match status" value="1"/>
</dbReference>
<dbReference type="GO" id="GO:0008270">
    <property type="term" value="F:zinc ion binding"/>
    <property type="evidence" value="ECO:0007669"/>
    <property type="project" value="UniProtKB-KW"/>
</dbReference>
<dbReference type="OMA" id="YPPGPHD"/>
<keyword evidence="9" id="KW-1185">Reference proteome</keyword>
<gene>
    <name evidence="8" type="primary">THAP7</name>
</gene>
<dbReference type="GO" id="GO:0005634">
    <property type="term" value="C:nucleus"/>
    <property type="evidence" value="ECO:0007669"/>
    <property type="project" value="TreeGrafter"/>
</dbReference>
<evidence type="ECO:0000256" key="2">
    <source>
        <dbReference type="ARBA" id="ARBA00022771"/>
    </source>
</evidence>
<evidence type="ECO:0000256" key="6">
    <source>
        <dbReference type="SAM" id="MobiDB-lite"/>
    </source>
</evidence>